<gene>
    <name evidence="6" type="ORF">JHL22_03320</name>
</gene>
<dbReference type="Gene3D" id="1.10.10.10">
    <property type="entry name" value="Winged helix-like DNA-binding domain superfamily/Winged helix DNA-binding domain"/>
    <property type="match status" value="1"/>
</dbReference>
<dbReference type="RefSeq" id="WP_200233792.1">
    <property type="nucleotide sequence ID" value="NZ_JAENGP010000003.1"/>
</dbReference>
<dbReference type="InterPro" id="IPR036388">
    <property type="entry name" value="WH-like_DNA-bd_sf"/>
</dbReference>
<keyword evidence="3" id="KW-0804">Transcription</keyword>
<evidence type="ECO:0000256" key="3">
    <source>
        <dbReference type="ARBA" id="ARBA00023163"/>
    </source>
</evidence>
<evidence type="ECO:0000259" key="5">
    <source>
        <dbReference type="PROSITE" id="PS51078"/>
    </source>
</evidence>
<dbReference type="Proteomes" id="UP000635316">
    <property type="component" value="Unassembled WGS sequence"/>
</dbReference>
<dbReference type="Pfam" id="PF01614">
    <property type="entry name" value="IclR_C"/>
    <property type="match status" value="1"/>
</dbReference>
<dbReference type="InterPro" id="IPR005471">
    <property type="entry name" value="Tscrpt_reg_IclR_N"/>
</dbReference>
<dbReference type="NCBIfam" id="TIGR02431">
    <property type="entry name" value="pcaR_pcaU"/>
    <property type="match status" value="1"/>
</dbReference>
<comment type="caution">
    <text evidence="6">The sequence shown here is derived from an EMBL/GenBank/DDBJ whole genome shotgun (WGS) entry which is preliminary data.</text>
</comment>
<dbReference type="InterPro" id="IPR036390">
    <property type="entry name" value="WH_DNA-bd_sf"/>
</dbReference>
<dbReference type="PROSITE" id="PS51077">
    <property type="entry name" value="HTH_ICLR"/>
    <property type="match status" value="1"/>
</dbReference>
<organism evidence="6 7">
    <name type="scientific">Advenella mandrilli</name>
    <dbReference type="NCBI Taxonomy" id="2800330"/>
    <lineage>
        <taxon>Bacteria</taxon>
        <taxon>Pseudomonadati</taxon>
        <taxon>Pseudomonadota</taxon>
        <taxon>Betaproteobacteria</taxon>
        <taxon>Burkholderiales</taxon>
        <taxon>Alcaligenaceae</taxon>
    </lineage>
</organism>
<keyword evidence="1" id="KW-0805">Transcription regulation</keyword>
<proteinExistence type="predicted"/>
<dbReference type="EMBL" id="JAENGP010000003">
    <property type="protein sequence ID" value="MBK1780240.1"/>
    <property type="molecule type" value="Genomic_DNA"/>
</dbReference>
<dbReference type="Gene3D" id="3.30.450.40">
    <property type="match status" value="1"/>
</dbReference>
<sequence length="256" mass="28451">MSEPDFVNSLARGLNVLGCFEKGHQKMTLTQVAARTDLTRGTARRFLLTLCTLGFVASDGKFFWLTPKVLKFSSDYLSTFGLGEAAYSIIQKVTDTLGESSSMAVLDNDEIVYVARVEKDRVYSNSIEVGTRLPAHTTSMGMVLLAGMSDDEFERWLEKTELKEYTDNTITDREKFRRKIAEIRKNGFAINDGGLEIGVRSISVPILDRDQKAIAAINVVTLSARTSLSQMEKKFLPVLFDAARKISMVLGSANIR</sequence>
<feature type="domain" description="IclR-ED" evidence="5">
    <location>
        <begin position="68"/>
        <end position="252"/>
    </location>
</feature>
<evidence type="ECO:0000256" key="2">
    <source>
        <dbReference type="ARBA" id="ARBA00023125"/>
    </source>
</evidence>
<name>A0ABS1ED92_9BURK</name>
<dbReference type="Pfam" id="PF09339">
    <property type="entry name" value="HTH_IclR"/>
    <property type="match status" value="1"/>
</dbReference>
<evidence type="ECO:0000313" key="6">
    <source>
        <dbReference type="EMBL" id="MBK1780240.1"/>
    </source>
</evidence>
<evidence type="ECO:0000256" key="1">
    <source>
        <dbReference type="ARBA" id="ARBA00023015"/>
    </source>
</evidence>
<dbReference type="PANTHER" id="PTHR30136">
    <property type="entry name" value="HELIX-TURN-HELIX TRANSCRIPTIONAL REGULATOR, ICLR FAMILY"/>
    <property type="match status" value="1"/>
</dbReference>
<dbReference type="InterPro" id="IPR014757">
    <property type="entry name" value="Tscrpt_reg_IclR_C"/>
</dbReference>
<feature type="domain" description="HTH iclR-type" evidence="4">
    <location>
        <begin position="7"/>
        <end position="67"/>
    </location>
</feature>
<dbReference type="InterPro" id="IPR029016">
    <property type="entry name" value="GAF-like_dom_sf"/>
</dbReference>
<evidence type="ECO:0000313" key="7">
    <source>
        <dbReference type="Proteomes" id="UP000635316"/>
    </source>
</evidence>
<dbReference type="SUPFAM" id="SSF55781">
    <property type="entry name" value="GAF domain-like"/>
    <property type="match status" value="1"/>
</dbReference>
<dbReference type="InterPro" id="IPR050707">
    <property type="entry name" value="HTH_MetabolicPath_Reg"/>
</dbReference>
<dbReference type="InterPro" id="IPR012794">
    <property type="entry name" value="PcaR_PcaU"/>
</dbReference>
<keyword evidence="7" id="KW-1185">Reference proteome</keyword>
<dbReference type="SMART" id="SM00346">
    <property type="entry name" value="HTH_ICLR"/>
    <property type="match status" value="1"/>
</dbReference>
<dbReference type="PROSITE" id="PS51078">
    <property type="entry name" value="ICLR_ED"/>
    <property type="match status" value="1"/>
</dbReference>
<dbReference type="SUPFAM" id="SSF46785">
    <property type="entry name" value="Winged helix' DNA-binding domain"/>
    <property type="match status" value="1"/>
</dbReference>
<protein>
    <submittedName>
        <fullName evidence="6">Helix-turn-helix domain-containing protein</fullName>
    </submittedName>
</protein>
<dbReference type="PANTHER" id="PTHR30136:SF34">
    <property type="entry name" value="TRANSCRIPTIONAL REGULATOR"/>
    <property type="match status" value="1"/>
</dbReference>
<evidence type="ECO:0000259" key="4">
    <source>
        <dbReference type="PROSITE" id="PS51077"/>
    </source>
</evidence>
<keyword evidence="2" id="KW-0238">DNA-binding</keyword>
<accession>A0ABS1ED92</accession>
<reference evidence="6 7" key="1">
    <citation type="submission" date="2020-12" db="EMBL/GenBank/DDBJ databases">
        <authorList>
            <person name="Lu T."/>
            <person name="Wang Q."/>
            <person name="Han X."/>
        </authorList>
    </citation>
    <scope>NUCLEOTIDE SEQUENCE [LARGE SCALE GENOMIC DNA]</scope>
    <source>
        <strain evidence="6 7">WQ 585</strain>
    </source>
</reference>